<protein>
    <submittedName>
        <fullName evidence="2">Uncharacterized protein</fullName>
    </submittedName>
</protein>
<dbReference type="AlphaFoldDB" id="A0A8S1AB35"/>
<proteinExistence type="predicted"/>
<evidence type="ECO:0000256" key="1">
    <source>
        <dbReference type="SAM" id="MobiDB-lite"/>
    </source>
</evidence>
<dbReference type="Proteomes" id="UP000494256">
    <property type="component" value="Unassembled WGS sequence"/>
</dbReference>
<dbReference type="OrthoDB" id="7426726at2759"/>
<dbReference type="Proteomes" id="UP000494106">
    <property type="component" value="Unassembled WGS sequence"/>
</dbReference>
<evidence type="ECO:0000313" key="2">
    <source>
        <dbReference type="EMBL" id="CAB3246012.1"/>
    </source>
</evidence>
<organism evidence="2 4">
    <name type="scientific">Arctia plantaginis</name>
    <name type="common">Wood tiger moth</name>
    <name type="synonym">Phalaena plantaginis</name>
    <dbReference type="NCBI Taxonomy" id="874455"/>
    <lineage>
        <taxon>Eukaryota</taxon>
        <taxon>Metazoa</taxon>
        <taxon>Ecdysozoa</taxon>
        <taxon>Arthropoda</taxon>
        <taxon>Hexapoda</taxon>
        <taxon>Insecta</taxon>
        <taxon>Pterygota</taxon>
        <taxon>Neoptera</taxon>
        <taxon>Endopterygota</taxon>
        <taxon>Lepidoptera</taxon>
        <taxon>Glossata</taxon>
        <taxon>Ditrysia</taxon>
        <taxon>Noctuoidea</taxon>
        <taxon>Erebidae</taxon>
        <taxon>Arctiinae</taxon>
        <taxon>Arctia</taxon>
    </lineage>
</organism>
<evidence type="ECO:0000313" key="3">
    <source>
        <dbReference type="EMBL" id="CAB3248983.1"/>
    </source>
</evidence>
<dbReference type="EMBL" id="CADEBC010000525">
    <property type="protein sequence ID" value="CAB3246012.1"/>
    <property type="molecule type" value="Genomic_DNA"/>
</dbReference>
<dbReference type="EMBL" id="CADEBD010000344">
    <property type="protein sequence ID" value="CAB3248983.1"/>
    <property type="molecule type" value="Genomic_DNA"/>
</dbReference>
<gene>
    <name evidence="2" type="ORF">APLA_LOCUS10694</name>
    <name evidence="3" type="ORF">APLA_LOCUS12618</name>
</gene>
<sequence length="181" mass="20006">MKASAHTGESGKCETRMRNLEGREWREAAAGWEHGVRCVPVRCGCVNCGSRGPVGRAAAYFKPGCALHRPLCETVGYARRAAANSRLLVYRRAGRKSGTRRSGAAARAASTRPADSSEVPPSVVLVSLLERWNYVAQVLRLQRDYFKLDNYRGHDLDPRLGSRPQPPAICTARYISRVKHT</sequence>
<feature type="compositionally biased region" description="Low complexity" evidence="1">
    <location>
        <begin position="100"/>
        <end position="118"/>
    </location>
</feature>
<accession>A0A8S1AB35</accession>
<evidence type="ECO:0000313" key="5">
    <source>
        <dbReference type="Proteomes" id="UP000494256"/>
    </source>
</evidence>
<reference evidence="4 5" key="1">
    <citation type="submission" date="2020-04" db="EMBL/GenBank/DDBJ databases">
        <authorList>
            <person name="Wallbank WR R."/>
            <person name="Pardo Diaz C."/>
            <person name="Kozak K."/>
            <person name="Martin S."/>
            <person name="Jiggins C."/>
            <person name="Moest M."/>
            <person name="Warren A I."/>
            <person name="Byers J.R.P. K."/>
            <person name="Montejo-Kovacevich G."/>
            <person name="Yen C E."/>
        </authorList>
    </citation>
    <scope>NUCLEOTIDE SEQUENCE [LARGE SCALE GENOMIC DNA]</scope>
</reference>
<name>A0A8S1AB35_ARCPL</name>
<comment type="caution">
    <text evidence="2">The sequence shown here is derived from an EMBL/GenBank/DDBJ whole genome shotgun (WGS) entry which is preliminary data.</text>
</comment>
<keyword evidence="4" id="KW-1185">Reference proteome</keyword>
<evidence type="ECO:0000313" key="4">
    <source>
        <dbReference type="Proteomes" id="UP000494106"/>
    </source>
</evidence>
<feature type="region of interest" description="Disordered" evidence="1">
    <location>
        <begin position="99"/>
        <end position="118"/>
    </location>
</feature>